<keyword evidence="2" id="KW-1185">Reference proteome</keyword>
<comment type="caution">
    <text evidence="1">The sequence shown here is derived from an EMBL/GenBank/DDBJ whole genome shotgun (WGS) entry which is preliminary data.</text>
</comment>
<evidence type="ECO:0000313" key="2">
    <source>
        <dbReference type="Proteomes" id="UP000444316"/>
    </source>
</evidence>
<gene>
    <name evidence="1" type="ORF">GTP23_12030</name>
</gene>
<dbReference type="EMBL" id="WWCL01000002">
    <property type="protein sequence ID" value="MYN45775.1"/>
    <property type="molecule type" value="Genomic_DNA"/>
</dbReference>
<protein>
    <submittedName>
        <fullName evidence="1">Uncharacterized protein</fullName>
    </submittedName>
</protein>
<organism evidence="1 2">
    <name type="scientific">Duganella fentianensis</name>
    <dbReference type="NCBI Taxonomy" id="2692177"/>
    <lineage>
        <taxon>Bacteria</taxon>
        <taxon>Pseudomonadati</taxon>
        <taxon>Pseudomonadota</taxon>
        <taxon>Betaproteobacteria</taxon>
        <taxon>Burkholderiales</taxon>
        <taxon>Oxalobacteraceae</taxon>
        <taxon>Telluria group</taxon>
        <taxon>Duganella</taxon>
    </lineage>
</organism>
<name>A0A845I1X0_9BURK</name>
<dbReference type="RefSeq" id="WP_161035325.1">
    <property type="nucleotide sequence ID" value="NZ_WWCL01000002.1"/>
</dbReference>
<accession>A0A845I1X0</accession>
<dbReference type="AlphaFoldDB" id="A0A845I1X0"/>
<sequence length="71" mass="7720">MGKHYNVSIDVEMPDGISEEEVGKRIEAALAAQKIKHPNFGEVTIKTIDKLKSAGGVGGYDSRLWEKTTCA</sequence>
<reference evidence="1" key="1">
    <citation type="submission" date="2019-12" db="EMBL/GenBank/DDBJ databases">
        <title>Novel species isolated from a subtropical stream in China.</title>
        <authorList>
            <person name="Lu H."/>
        </authorList>
    </citation>
    <scope>NUCLEOTIDE SEQUENCE [LARGE SCALE GENOMIC DNA]</scope>
    <source>
        <strain evidence="1">FT93W</strain>
    </source>
</reference>
<evidence type="ECO:0000313" key="1">
    <source>
        <dbReference type="EMBL" id="MYN45775.1"/>
    </source>
</evidence>
<dbReference type="Proteomes" id="UP000444316">
    <property type="component" value="Unassembled WGS sequence"/>
</dbReference>
<proteinExistence type="predicted"/>